<comment type="similarity">
    <text evidence="1">Belongs to the peptidase S33 family.</text>
</comment>
<dbReference type="InterPro" id="IPR000073">
    <property type="entry name" value="AB_hydrolase_1"/>
</dbReference>
<keyword evidence="7" id="KW-1185">Reference proteome</keyword>
<protein>
    <submittedName>
        <fullName evidence="6">Uncharacterized protein</fullName>
    </submittedName>
</protein>
<dbReference type="OrthoDB" id="425534at2759"/>
<reference evidence="7" key="1">
    <citation type="journal article" date="2017" name="Genome Biol.">
        <title>Comparative genomics reveals high biological diversity and specific adaptations in the industrially and medically important fungal genus Aspergillus.</title>
        <authorList>
            <person name="de Vries R.P."/>
            <person name="Riley R."/>
            <person name="Wiebenga A."/>
            <person name="Aguilar-Osorio G."/>
            <person name="Amillis S."/>
            <person name="Uchima C.A."/>
            <person name="Anderluh G."/>
            <person name="Asadollahi M."/>
            <person name="Askin M."/>
            <person name="Barry K."/>
            <person name="Battaglia E."/>
            <person name="Bayram O."/>
            <person name="Benocci T."/>
            <person name="Braus-Stromeyer S.A."/>
            <person name="Caldana C."/>
            <person name="Canovas D."/>
            <person name="Cerqueira G.C."/>
            <person name="Chen F."/>
            <person name="Chen W."/>
            <person name="Choi C."/>
            <person name="Clum A."/>
            <person name="Dos Santos R.A."/>
            <person name="Damasio A.R."/>
            <person name="Diallinas G."/>
            <person name="Emri T."/>
            <person name="Fekete E."/>
            <person name="Flipphi M."/>
            <person name="Freyberg S."/>
            <person name="Gallo A."/>
            <person name="Gournas C."/>
            <person name="Habgood R."/>
            <person name="Hainaut M."/>
            <person name="Harispe M.L."/>
            <person name="Henrissat B."/>
            <person name="Hilden K.S."/>
            <person name="Hope R."/>
            <person name="Hossain A."/>
            <person name="Karabika E."/>
            <person name="Karaffa L."/>
            <person name="Karanyi Z."/>
            <person name="Krasevec N."/>
            <person name="Kuo A."/>
            <person name="Kusch H."/>
            <person name="LaButti K."/>
            <person name="Lagendijk E.L."/>
            <person name="Lapidus A."/>
            <person name="Levasseur A."/>
            <person name="Lindquist E."/>
            <person name="Lipzen A."/>
            <person name="Logrieco A.F."/>
            <person name="MacCabe A."/>
            <person name="Maekelae M.R."/>
            <person name="Malavazi I."/>
            <person name="Melin P."/>
            <person name="Meyer V."/>
            <person name="Mielnichuk N."/>
            <person name="Miskei M."/>
            <person name="Molnar A.P."/>
            <person name="Mule G."/>
            <person name="Ngan C.Y."/>
            <person name="Orejas M."/>
            <person name="Orosz E."/>
            <person name="Ouedraogo J.P."/>
            <person name="Overkamp K.M."/>
            <person name="Park H.-S."/>
            <person name="Perrone G."/>
            <person name="Piumi F."/>
            <person name="Punt P.J."/>
            <person name="Ram A.F."/>
            <person name="Ramon A."/>
            <person name="Rauscher S."/>
            <person name="Record E."/>
            <person name="Riano-Pachon D.M."/>
            <person name="Robert V."/>
            <person name="Roehrig J."/>
            <person name="Ruller R."/>
            <person name="Salamov A."/>
            <person name="Salih N.S."/>
            <person name="Samson R.A."/>
            <person name="Sandor E."/>
            <person name="Sanguinetti M."/>
            <person name="Schuetze T."/>
            <person name="Sepcic K."/>
            <person name="Shelest E."/>
            <person name="Sherlock G."/>
            <person name="Sophianopoulou V."/>
            <person name="Squina F.M."/>
            <person name="Sun H."/>
            <person name="Susca A."/>
            <person name="Todd R.B."/>
            <person name="Tsang A."/>
            <person name="Unkles S.E."/>
            <person name="van de Wiele N."/>
            <person name="van Rossen-Uffink D."/>
            <person name="Oliveira J.V."/>
            <person name="Vesth T.C."/>
            <person name="Visser J."/>
            <person name="Yu J.-H."/>
            <person name="Zhou M."/>
            <person name="Andersen M.R."/>
            <person name="Archer D.B."/>
            <person name="Baker S.E."/>
            <person name="Benoit I."/>
            <person name="Brakhage A.A."/>
            <person name="Braus G.H."/>
            <person name="Fischer R."/>
            <person name="Frisvad J.C."/>
            <person name="Goldman G.H."/>
            <person name="Houbraken J."/>
            <person name="Oakley B."/>
            <person name="Pocsi I."/>
            <person name="Scazzocchio C."/>
            <person name="Seiboth B."/>
            <person name="vanKuyk P.A."/>
            <person name="Wortman J."/>
            <person name="Dyer P.S."/>
            <person name="Grigoriev I.V."/>
        </authorList>
    </citation>
    <scope>NUCLEOTIDE SEQUENCE [LARGE SCALE GENOMIC DNA]</scope>
    <source>
        <strain evidence="7">CBS 506.65</strain>
    </source>
</reference>
<sequence length="481" mass="52186">MHLSVYLFLPFATASAISWSNCSSSLTPRLECASLSVPINWDDLSGPRTTIRLQRLPASNTSSRIGPLFYNPGGPGGVATEFINATAQGYHLFSDTLLQHFDLVGVDPRGVGTSDPIRCDPIIANERVTFFPSTEAEFATLVDYNRRLSESCSNLTGPLFEYMDTASVARDMEAVRQALGGEQISWFGQSYGSQMAVAHAELFPDTIRAMVLDGNVDHSQAESSNMLTESSTYERELERFANWCAVNATCALHGSDVLSVFDDLVRTADITPIPAPDCVVSETCRVNVTGEELRFNVQDFLTFKEPISIIGNIGWAGLAEALNQTLHGDASTLSSSLSTSEIDDTRFAGQAVLCQDWTHYTDTSFIDLADKQIMGKAISPHTQGASQTWTEVGCVGWTAPVRNPPHYASINASIPTLLVNAMYDPETSIVWANGLKAQIPGALLATRNGDGHTSYLLFGETSKATDEYLVSLSISQLMFSS</sequence>
<feature type="chain" id="PRO_5012476733" evidence="3">
    <location>
        <begin position="17"/>
        <end position="481"/>
    </location>
</feature>
<organism evidence="6 7">
    <name type="scientific">Penicilliopsis zonata CBS 506.65</name>
    <dbReference type="NCBI Taxonomy" id="1073090"/>
    <lineage>
        <taxon>Eukaryota</taxon>
        <taxon>Fungi</taxon>
        <taxon>Dikarya</taxon>
        <taxon>Ascomycota</taxon>
        <taxon>Pezizomycotina</taxon>
        <taxon>Eurotiomycetes</taxon>
        <taxon>Eurotiomycetidae</taxon>
        <taxon>Eurotiales</taxon>
        <taxon>Aspergillaceae</taxon>
        <taxon>Penicilliopsis</taxon>
    </lineage>
</organism>
<evidence type="ECO:0000313" key="6">
    <source>
        <dbReference type="EMBL" id="OJJ45180.1"/>
    </source>
</evidence>
<gene>
    <name evidence="6" type="ORF">ASPZODRAFT_160618</name>
</gene>
<dbReference type="GeneID" id="34612943"/>
<keyword evidence="2" id="KW-0378">Hydrolase</keyword>
<dbReference type="PANTHER" id="PTHR43248:SF30">
    <property type="entry name" value="AB HYDROLASE-1 DOMAIN-CONTAINING PROTEIN"/>
    <property type="match status" value="1"/>
</dbReference>
<dbReference type="RefSeq" id="XP_022579690.1">
    <property type="nucleotide sequence ID" value="XM_022726479.1"/>
</dbReference>
<feature type="signal peptide" evidence="3">
    <location>
        <begin position="1"/>
        <end position="16"/>
    </location>
</feature>
<evidence type="ECO:0000256" key="3">
    <source>
        <dbReference type="SAM" id="SignalP"/>
    </source>
</evidence>
<evidence type="ECO:0000256" key="2">
    <source>
        <dbReference type="ARBA" id="ARBA00022801"/>
    </source>
</evidence>
<accession>A0A1L9SD81</accession>
<dbReference type="Pfam" id="PF00561">
    <property type="entry name" value="Abhydrolase_1"/>
    <property type="match status" value="1"/>
</dbReference>
<evidence type="ECO:0000259" key="4">
    <source>
        <dbReference type="Pfam" id="PF00561"/>
    </source>
</evidence>
<feature type="domain" description="Peptidase S33 tripeptidyl aminopeptidase-like C-terminal" evidence="5">
    <location>
        <begin position="384"/>
        <end position="471"/>
    </location>
</feature>
<dbReference type="STRING" id="1073090.A0A1L9SD81"/>
<keyword evidence="3" id="KW-0732">Signal</keyword>
<evidence type="ECO:0000313" key="7">
    <source>
        <dbReference type="Proteomes" id="UP000184188"/>
    </source>
</evidence>
<proteinExistence type="inferred from homology"/>
<dbReference type="Pfam" id="PF08386">
    <property type="entry name" value="Abhydrolase_4"/>
    <property type="match status" value="1"/>
</dbReference>
<dbReference type="EMBL" id="KV878346">
    <property type="protein sequence ID" value="OJJ45180.1"/>
    <property type="molecule type" value="Genomic_DNA"/>
</dbReference>
<dbReference type="VEuPathDB" id="FungiDB:ASPZODRAFT_160618"/>
<dbReference type="Proteomes" id="UP000184188">
    <property type="component" value="Unassembled WGS sequence"/>
</dbReference>
<evidence type="ECO:0000256" key="1">
    <source>
        <dbReference type="ARBA" id="ARBA00010088"/>
    </source>
</evidence>
<dbReference type="GO" id="GO:0016787">
    <property type="term" value="F:hydrolase activity"/>
    <property type="evidence" value="ECO:0007669"/>
    <property type="project" value="UniProtKB-KW"/>
</dbReference>
<dbReference type="SUPFAM" id="SSF53474">
    <property type="entry name" value="alpha/beta-Hydrolases"/>
    <property type="match status" value="1"/>
</dbReference>
<dbReference type="PANTHER" id="PTHR43248">
    <property type="entry name" value="2-SUCCINYL-6-HYDROXY-2,4-CYCLOHEXADIENE-1-CARBOXYLATE SYNTHASE"/>
    <property type="match status" value="1"/>
</dbReference>
<evidence type="ECO:0000259" key="5">
    <source>
        <dbReference type="Pfam" id="PF08386"/>
    </source>
</evidence>
<dbReference type="InterPro" id="IPR013595">
    <property type="entry name" value="Pept_S33_TAP-like_C"/>
</dbReference>
<dbReference type="Gene3D" id="3.40.50.1820">
    <property type="entry name" value="alpha/beta hydrolase"/>
    <property type="match status" value="1"/>
</dbReference>
<dbReference type="InterPro" id="IPR029058">
    <property type="entry name" value="AB_hydrolase_fold"/>
</dbReference>
<name>A0A1L9SD81_9EURO</name>
<dbReference type="AlphaFoldDB" id="A0A1L9SD81"/>
<feature type="domain" description="AB hydrolase-1" evidence="4">
    <location>
        <begin position="67"/>
        <end position="255"/>
    </location>
</feature>
<dbReference type="InterPro" id="IPR051601">
    <property type="entry name" value="Serine_prot/Carboxylest_S33"/>
</dbReference>